<dbReference type="PANTHER" id="PTHR11440">
    <property type="entry name" value="LECITHIN-CHOLESTEROL ACYLTRANSFERASE-RELATED"/>
    <property type="match status" value="1"/>
</dbReference>
<evidence type="ECO:0000313" key="2">
    <source>
        <dbReference type="EMBL" id="KAK8881642.1"/>
    </source>
</evidence>
<evidence type="ECO:0008006" key="4">
    <source>
        <dbReference type="Google" id="ProtNLM"/>
    </source>
</evidence>
<dbReference type="InterPro" id="IPR029058">
    <property type="entry name" value="AB_hydrolase_fold"/>
</dbReference>
<comment type="caution">
    <text evidence="2">The sequence shown here is derived from an EMBL/GenBank/DDBJ whole genome shotgun (WGS) entry which is preliminary data.</text>
</comment>
<dbReference type="EMBL" id="JAPFFF010000010">
    <property type="protein sequence ID" value="KAK8881642.1"/>
    <property type="molecule type" value="Genomic_DNA"/>
</dbReference>
<dbReference type="SUPFAM" id="SSF53474">
    <property type="entry name" value="alpha/beta-Hydrolases"/>
    <property type="match status" value="1"/>
</dbReference>
<gene>
    <name evidence="2" type="ORF">M9Y10_004386</name>
</gene>
<dbReference type="InterPro" id="IPR003386">
    <property type="entry name" value="LACT/PDAT_acylTrfase"/>
</dbReference>
<feature type="signal peptide" evidence="1">
    <location>
        <begin position="1"/>
        <end position="23"/>
    </location>
</feature>
<evidence type="ECO:0000256" key="1">
    <source>
        <dbReference type="SAM" id="SignalP"/>
    </source>
</evidence>
<name>A0ABR2JTU6_9EUKA</name>
<dbReference type="Proteomes" id="UP001470230">
    <property type="component" value="Unassembled WGS sequence"/>
</dbReference>
<dbReference type="Pfam" id="PF02450">
    <property type="entry name" value="LCAT"/>
    <property type="match status" value="1"/>
</dbReference>
<organism evidence="2 3">
    <name type="scientific">Tritrichomonas musculus</name>
    <dbReference type="NCBI Taxonomy" id="1915356"/>
    <lineage>
        <taxon>Eukaryota</taxon>
        <taxon>Metamonada</taxon>
        <taxon>Parabasalia</taxon>
        <taxon>Tritrichomonadida</taxon>
        <taxon>Tritrichomonadidae</taxon>
        <taxon>Tritrichomonas</taxon>
    </lineage>
</organism>
<protein>
    <recommendedName>
        <fullName evidence="4">Lecithin:cholesterol acyltransferase family protein</fullName>
    </recommendedName>
</protein>
<accession>A0ABR2JTU6</accession>
<keyword evidence="1" id="KW-0732">Signal</keyword>
<dbReference type="Gene3D" id="3.40.50.1820">
    <property type="entry name" value="alpha/beta hydrolase"/>
    <property type="match status" value="1"/>
</dbReference>
<reference evidence="2 3" key="1">
    <citation type="submission" date="2024-04" db="EMBL/GenBank/DDBJ databases">
        <title>Tritrichomonas musculus Genome.</title>
        <authorList>
            <person name="Alves-Ferreira E."/>
            <person name="Grigg M."/>
            <person name="Lorenzi H."/>
            <person name="Galac M."/>
        </authorList>
    </citation>
    <scope>NUCLEOTIDE SEQUENCE [LARGE SCALE GENOMIC DNA]</scope>
    <source>
        <strain evidence="2 3">EAF2021</strain>
    </source>
</reference>
<proteinExistence type="predicted"/>
<sequence>MFYILINLIACLKPVILLPPLYGTNLHVSYNNANLPWYCPKSMSDDLLWIDPKLLVPPRYNCVLQLLQGFYNNETGKVENRPGVDISVHDFGGDESVQYVDGGIFGFQFFDTYASMLQYFKAHGYEIGRNLFVAPYDWRLAPVAIDDFWPKLKNLVERAQEINGEKVTIMGYSCGGYSLHRFLTTQVSDEWKHQHIEKIVFTVPSFGGTMDVIDVLLNQHSAIMLLHNDNLATLSQGLPFVHSHLLNEEVYGDIPLVRGPDGETYTARDLPQLLISHDRVKSTFYNIMKIGVELTKKAPADVNMPTAVIYNSGYPTRFLIDFKNGWNGIPVVETSKGDGTVPSGAAEWVCQNWDHKKYPKVCIDFDNHEERFRHQPMTRNPFVHELLFNMTSRSDWVNSTGLTNIQMPYIKINQNDTYEIRNDIRPISITHTN</sequence>
<evidence type="ECO:0000313" key="3">
    <source>
        <dbReference type="Proteomes" id="UP001470230"/>
    </source>
</evidence>
<keyword evidence="3" id="KW-1185">Reference proteome</keyword>
<feature type="chain" id="PRO_5047128635" description="Lecithin:cholesterol acyltransferase family protein" evidence="1">
    <location>
        <begin position="24"/>
        <end position="433"/>
    </location>
</feature>